<dbReference type="EMBL" id="PCYI01000001">
    <property type="protein sequence ID" value="PIR45269.1"/>
    <property type="molecule type" value="Genomic_DNA"/>
</dbReference>
<dbReference type="Gene3D" id="3.50.50.60">
    <property type="entry name" value="FAD/NAD(P)-binding domain"/>
    <property type="match status" value="2"/>
</dbReference>
<protein>
    <recommendedName>
        <fullName evidence="5">FAD/NAD(P)-binding domain-containing protein</fullName>
    </recommendedName>
</protein>
<keyword evidence="2" id="KW-0560">Oxidoreductase</keyword>
<name>A0A2H0RFF1_9BACT</name>
<dbReference type="GO" id="GO:0016491">
    <property type="term" value="F:oxidoreductase activity"/>
    <property type="evidence" value="ECO:0007669"/>
    <property type="project" value="UniProtKB-KW"/>
</dbReference>
<dbReference type="InterPro" id="IPR050097">
    <property type="entry name" value="Ferredoxin-NADP_redctase_2"/>
</dbReference>
<comment type="caution">
    <text evidence="3">The sequence shown here is derived from an EMBL/GenBank/DDBJ whole genome shotgun (WGS) entry which is preliminary data.</text>
</comment>
<evidence type="ECO:0000313" key="3">
    <source>
        <dbReference type="EMBL" id="PIR45269.1"/>
    </source>
</evidence>
<evidence type="ECO:0000256" key="1">
    <source>
        <dbReference type="ARBA" id="ARBA00022630"/>
    </source>
</evidence>
<evidence type="ECO:0000313" key="4">
    <source>
        <dbReference type="Proteomes" id="UP000228767"/>
    </source>
</evidence>
<dbReference type="AlphaFoldDB" id="A0A2H0RFF1"/>
<dbReference type="PANTHER" id="PTHR48105">
    <property type="entry name" value="THIOREDOXIN REDUCTASE 1-RELATED-RELATED"/>
    <property type="match status" value="1"/>
</dbReference>
<dbReference type="SUPFAM" id="SSF51905">
    <property type="entry name" value="FAD/NAD(P)-binding domain"/>
    <property type="match status" value="1"/>
</dbReference>
<reference evidence="3 4" key="1">
    <citation type="submission" date="2017-09" db="EMBL/GenBank/DDBJ databases">
        <title>Depth-based differentiation of microbial function through sediment-hosted aquifers and enrichment of novel symbionts in the deep terrestrial subsurface.</title>
        <authorList>
            <person name="Probst A.J."/>
            <person name="Ladd B."/>
            <person name="Jarett J.K."/>
            <person name="Geller-Mcgrath D.E."/>
            <person name="Sieber C.M."/>
            <person name="Emerson J.B."/>
            <person name="Anantharaman K."/>
            <person name="Thomas B.C."/>
            <person name="Malmstrom R."/>
            <person name="Stieglmeier M."/>
            <person name="Klingl A."/>
            <person name="Woyke T."/>
            <person name="Ryan C.M."/>
            <person name="Banfield J.F."/>
        </authorList>
    </citation>
    <scope>NUCLEOTIDE SEQUENCE [LARGE SCALE GENOMIC DNA]</scope>
    <source>
        <strain evidence="3">CG10_big_fil_rev_8_21_14_0_10_51_16</strain>
    </source>
</reference>
<dbReference type="PRINTS" id="PR00469">
    <property type="entry name" value="PNDRDTASEII"/>
</dbReference>
<gene>
    <name evidence="3" type="ORF">COV10_00070</name>
</gene>
<dbReference type="Proteomes" id="UP000228767">
    <property type="component" value="Unassembled WGS sequence"/>
</dbReference>
<evidence type="ECO:0008006" key="5">
    <source>
        <dbReference type="Google" id="ProtNLM"/>
    </source>
</evidence>
<dbReference type="InterPro" id="IPR036188">
    <property type="entry name" value="FAD/NAD-bd_sf"/>
</dbReference>
<dbReference type="Pfam" id="PF13738">
    <property type="entry name" value="Pyr_redox_3"/>
    <property type="match status" value="1"/>
</dbReference>
<accession>A0A2H0RFF1</accession>
<evidence type="ECO:0000256" key="2">
    <source>
        <dbReference type="ARBA" id="ARBA00023002"/>
    </source>
</evidence>
<organism evidence="3 4">
    <name type="scientific">Candidatus Vogelbacteria bacterium CG10_big_fil_rev_8_21_14_0_10_51_16</name>
    <dbReference type="NCBI Taxonomy" id="1975045"/>
    <lineage>
        <taxon>Bacteria</taxon>
        <taxon>Candidatus Vogeliibacteriota</taxon>
    </lineage>
</organism>
<keyword evidence="1" id="KW-0285">Flavoprotein</keyword>
<sequence length="320" mass="35525">MEKQTLAKTYDLVIIGAGPAGLEAALQAKRLEINYLLLEKSAVGSLIFDTMAEKKFYHEYGRNTAKLKGALTFPDRLTGADLVRLWRTQAEQERLVLIIDTVQTIGNTDGLFTIKTVTQTYQSRNVILTSGTFENPRKLHIPGEADNPKVAYATDYYGEYQNKEIIVVGGGNSALETALEYCEQNHITLLVRKNHFAETATERNKKDLETAVTAGQVRVRYETVLSEIKQASVVVIHQNGVQEELPFDHIFIHAGYEKPLDFLHACGIEVEESLGGGKPKFDEHFETNVPGLFIAGGLTGADSVIESANQSFEIVHHLFN</sequence>
<proteinExistence type="predicted"/>
<dbReference type="PRINTS" id="PR00368">
    <property type="entry name" value="FADPNR"/>
</dbReference>